<evidence type="ECO:0000256" key="4">
    <source>
        <dbReference type="ARBA" id="ARBA00013198"/>
    </source>
</evidence>
<evidence type="ECO:0000256" key="2">
    <source>
        <dbReference type="ARBA" id="ARBA00004961"/>
    </source>
</evidence>
<comment type="function">
    <text evidence="6">Hydrolysis of 6-phosphogluconolactone to 6-phosphogluconate.</text>
</comment>
<dbReference type="FunFam" id="3.40.50.1360:FF:000005">
    <property type="entry name" value="6-phosphogluconolactonase"/>
    <property type="match status" value="1"/>
</dbReference>
<dbReference type="GO" id="GO:0006098">
    <property type="term" value="P:pentose-phosphate shunt"/>
    <property type="evidence" value="ECO:0007669"/>
    <property type="project" value="InterPro"/>
</dbReference>
<dbReference type="SUPFAM" id="SSF100950">
    <property type="entry name" value="NagB/RpiA/CoA transferase-like"/>
    <property type="match status" value="1"/>
</dbReference>
<sequence length="237" mass="25770">MAPTVVVTQNSADLNAKLTEYIKSVLETRINASKENVIVGLSGGSMAATVCPIFCALDMDWSRVRLFLVDERMAPLSDADSNMGAYYKHLPAELSTHFPQFGPINNAEACASNYEAHLRSWRPALKEGWPQFDLLLLGLGPDGHTCSLFPDHPLLKENKKWIAPIVDSPKPPKCRITITIPVVNHAFNVAFIATGENKASVVKSIVKDGSSEYPAGLVKPVSGNLHWFLDAGSASQL</sequence>
<dbReference type="Pfam" id="PF01182">
    <property type="entry name" value="Glucosamine_iso"/>
    <property type="match status" value="1"/>
</dbReference>
<accession>A0A914UII3</accession>
<feature type="domain" description="Glucosamine/galactosamine-6-phosphate isomerase" evidence="7">
    <location>
        <begin position="10"/>
        <end position="227"/>
    </location>
</feature>
<evidence type="ECO:0000256" key="1">
    <source>
        <dbReference type="ARBA" id="ARBA00000832"/>
    </source>
</evidence>
<dbReference type="GO" id="GO:0017057">
    <property type="term" value="F:6-phosphogluconolactonase activity"/>
    <property type="evidence" value="ECO:0007669"/>
    <property type="project" value="UniProtKB-UniRule"/>
</dbReference>
<dbReference type="PANTHER" id="PTHR11054">
    <property type="entry name" value="6-PHOSPHOGLUCONOLACTONASE"/>
    <property type="match status" value="1"/>
</dbReference>
<keyword evidence="8" id="KW-1185">Reference proteome</keyword>
<dbReference type="Gene3D" id="3.40.50.1360">
    <property type="match status" value="1"/>
</dbReference>
<keyword evidence="5 6" id="KW-0378">Hydrolase</keyword>
<protein>
    <recommendedName>
        <fullName evidence="4 6">6-phosphogluconolactonase</fullName>
        <shortName evidence="6">6PGL</shortName>
        <ecNumber evidence="4 6">3.1.1.31</ecNumber>
    </recommendedName>
</protein>
<evidence type="ECO:0000313" key="8">
    <source>
        <dbReference type="Proteomes" id="UP000887566"/>
    </source>
</evidence>
<reference evidence="9" key="1">
    <citation type="submission" date="2022-11" db="UniProtKB">
        <authorList>
            <consortium name="WormBaseParasite"/>
        </authorList>
    </citation>
    <scope>IDENTIFICATION</scope>
</reference>
<evidence type="ECO:0000256" key="5">
    <source>
        <dbReference type="ARBA" id="ARBA00022801"/>
    </source>
</evidence>
<evidence type="ECO:0000256" key="6">
    <source>
        <dbReference type="RuleBase" id="RU365095"/>
    </source>
</evidence>
<dbReference type="Proteomes" id="UP000887566">
    <property type="component" value="Unplaced"/>
</dbReference>
<dbReference type="CDD" id="cd01400">
    <property type="entry name" value="6PGL"/>
    <property type="match status" value="1"/>
</dbReference>
<evidence type="ECO:0000313" key="9">
    <source>
        <dbReference type="WBParaSite" id="PSAMB.scaffold1040size36781.g10559.t1"/>
    </source>
</evidence>
<organism evidence="8 9">
    <name type="scientific">Plectus sambesii</name>
    <dbReference type="NCBI Taxonomy" id="2011161"/>
    <lineage>
        <taxon>Eukaryota</taxon>
        <taxon>Metazoa</taxon>
        <taxon>Ecdysozoa</taxon>
        <taxon>Nematoda</taxon>
        <taxon>Chromadorea</taxon>
        <taxon>Plectida</taxon>
        <taxon>Plectina</taxon>
        <taxon>Plectoidea</taxon>
        <taxon>Plectidae</taxon>
        <taxon>Plectus</taxon>
    </lineage>
</organism>
<dbReference type="WBParaSite" id="PSAMB.scaffold1040size36781.g10559.t1">
    <property type="protein sequence ID" value="PSAMB.scaffold1040size36781.g10559.t1"/>
    <property type="gene ID" value="PSAMB.scaffold1040size36781.g10559"/>
</dbReference>
<dbReference type="InterPro" id="IPR005900">
    <property type="entry name" value="6-phosphogluconolactonase_DevB"/>
</dbReference>
<evidence type="ECO:0000259" key="7">
    <source>
        <dbReference type="Pfam" id="PF01182"/>
    </source>
</evidence>
<name>A0A914UII3_9BILA</name>
<comment type="similarity">
    <text evidence="3 6">Belongs to the glucosamine/galactosamine-6-phosphate isomerase family. 6-phosphogluconolactonase subfamily.</text>
</comment>
<comment type="pathway">
    <text evidence="2 6">Carbohydrate degradation; pentose phosphate pathway; D-ribulose 5-phosphate from D-glucose 6-phosphate (oxidative stage): step 2/3.</text>
</comment>
<dbReference type="NCBIfam" id="TIGR01198">
    <property type="entry name" value="pgl"/>
    <property type="match status" value="1"/>
</dbReference>
<comment type="catalytic activity">
    <reaction evidence="1 6">
        <text>6-phospho-D-glucono-1,5-lactone + H2O = 6-phospho-D-gluconate + H(+)</text>
        <dbReference type="Rhea" id="RHEA:12556"/>
        <dbReference type="ChEBI" id="CHEBI:15377"/>
        <dbReference type="ChEBI" id="CHEBI:15378"/>
        <dbReference type="ChEBI" id="CHEBI:57955"/>
        <dbReference type="ChEBI" id="CHEBI:58759"/>
        <dbReference type="EC" id="3.1.1.31"/>
    </reaction>
</comment>
<dbReference type="PANTHER" id="PTHR11054:SF0">
    <property type="entry name" value="6-PHOSPHOGLUCONOLACTONASE"/>
    <property type="match status" value="1"/>
</dbReference>
<evidence type="ECO:0000256" key="3">
    <source>
        <dbReference type="ARBA" id="ARBA00010662"/>
    </source>
</evidence>
<dbReference type="InterPro" id="IPR037171">
    <property type="entry name" value="NagB/RpiA_transferase-like"/>
</dbReference>
<dbReference type="InterPro" id="IPR039104">
    <property type="entry name" value="6PGL"/>
</dbReference>
<proteinExistence type="inferred from homology"/>
<dbReference type="GO" id="GO:0005975">
    <property type="term" value="P:carbohydrate metabolic process"/>
    <property type="evidence" value="ECO:0007669"/>
    <property type="project" value="UniProtKB-UniRule"/>
</dbReference>
<dbReference type="InterPro" id="IPR006148">
    <property type="entry name" value="Glc/Gal-6P_isomerase"/>
</dbReference>
<dbReference type="AlphaFoldDB" id="A0A914UII3"/>
<dbReference type="EC" id="3.1.1.31" evidence="4 6"/>